<reference evidence="1" key="1">
    <citation type="submission" date="2016-10" db="EMBL/GenBank/DDBJ databases">
        <authorList>
            <person name="Benchimol M."/>
            <person name="Almeida L.G."/>
            <person name="Vasconcelos A.T."/>
            <person name="Perreira-Neves A."/>
            <person name="Rosa I.A."/>
            <person name="Tasca T."/>
            <person name="Bogo M.R."/>
            <person name="de Souza W."/>
        </authorList>
    </citation>
    <scope>NUCLEOTIDE SEQUENCE [LARGE SCALE GENOMIC DNA]</scope>
    <source>
        <strain evidence="1">K</strain>
    </source>
</reference>
<keyword evidence="2" id="KW-1185">Reference proteome</keyword>
<dbReference type="GeneID" id="94849247"/>
<organism evidence="1 2">
    <name type="scientific">Tritrichomonas foetus</name>
    <dbReference type="NCBI Taxonomy" id="1144522"/>
    <lineage>
        <taxon>Eukaryota</taxon>
        <taxon>Metamonada</taxon>
        <taxon>Parabasalia</taxon>
        <taxon>Tritrichomonadida</taxon>
        <taxon>Tritrichomonadidae</taxon>
        <taxon>Tritrichomonas</taxon>
    </lineage>
</organism>
<dbReference type="EMBL" id="MLAK01000330">
    <property type="protein sequence ID" value="OHT14659.1"/>
    <property type="molecule type" value="Genomic_DNA"/>
</dbReference>
<proteinExistence type="predicted"/>
<dbReference type="Proteomes" id="UP000179807">
    <property type="component" value="Unassembled WGS sequence"/>
</dbReference>
<protein>
    <submittedName>
        <fullName evidence="1">Uncharacterized protein</fullName>
    </submittedName>
</protein>
<accession>A0A1J4KTS2</accession>
<evidence type="ECO:0000313" key="1">
    <source>
        <dbReference type="EMBL" id="OHT14659.1"/>
    </source>
</evidence>
<gene>
    <name evidence="1" type="ORF">TRFO_42914</name>
</gene>
<sequence length="79" mass="9540">MLEEQMNKLYNKVNKEYKTITRKMANAIVHRIDEITDLYMDYCFPNLNDKAKRKNENALLLLISVSHKHQCYYNNIHIH</sequence>
<comment type="caution">
    <text evidence="1">The sequence shown here is derived from an EMBL/GenBank/DDBJ whole genome shotgun (WGS) entry which is preliminary data.</text>
</comment>
<name>A0A1J4KTS2_9EUKA</name>
<evidence type="ECO:0000313" key="2">
    <source>
        <dbReference type="Proteomes" id="UP000179807"/>
    </source>
</evidence>
<dbReference type="OrthoDB" id="10582294at2759"/>
<dbReference type="VEuPathDB" id="TrichDB:TRFO_42914"/>
<dbReference type="RefSeq" id="XP_068367795.1">
    <property type="nucleotide sequence ID" value="XM_068514543.1"/>
</dbReference>
<dbReference type="AlphaFoldDB" id="A0A1J4KTS2"/>